<protein>
    <recommendedName>
        <fullName evidence="3">DUF4291 domain-containing protein</fullName>
    </recommendedName>
</protein>
<evidence type="ECO:0000313" key="2">
    <source>
        <dbReference type="Proteomes" id="UP000197277"/>
    </source>
</evidence>
<reference evidence="1 2" key="1">
    <citation type="submission" date="2017-06" db="EMBL/GenBank/DDBJ databases">
        <title>Hymenobacter amundsenii sp. nov. isolated from regoliths in Antarctica.</title>
        <authorList>
            <person name="Sedlacek I."/>
            <person name="Kralova S."/>
            <person name="Pantucek R."/>
            <person name="Svec P."/>
            <person name="Holochova P."/>
            <person name="Stankova E."/>
            <person name="Vrbovska V."/>
            <person name="Busse H.-J."/>
        </authorList>
    </citation>
    <scope>NUCLEOTIDE SEQUENCE [LARGE SCALE GENOMIC DNA]</scope>
    <source>
        <strain evidence="1 2">CCM 8682</strain>
    </source>
</reference>
<dbReference type="OrthoDB" id="65842at2"/>
<keyword evidence="2" id="KW-1185">Reference proteome</keyword>
<gene>
    <name evidence="1" type="ORF">CDA63_10165</name>
</gene>
<dbReference type="RefSeq" id="WP_088464349.1">
    <property type="nucleotide sequence ID" value="NZ_NIRR01000014.1"/>
</dbReference>
<dbReference type="AlphaFoldDB" id="A0A2D0AFN3"/>
<comment type="caution">
    <text evidence="1">The sequence shown here is derived from an EMBL/GenBank/DDBJ whole genome shotgun (WGS) entry which is preliminary data.</text>
</comment>
<accession>A0A2D0AFN3</accession>
<proteinExistence type="predicted"/>
<dbReference type="InterPro" id="IPR025633">
    <property type="entry name" value="DUF4291"/>
</dbReference>
<evidence type="ECO:0008006" key="3">
    <source>
        <dbReference type="Google" id="ProtNLM"/>
    </source>
</evidence>
<dbReference type="Pfam" id="PF14124">
    <property type="entry name" value="DUF4291"/>
    <property type="match status" value="1"/>
</dbReference>
<sequence length="196" mass="22167">MLIRVAYDEHTLTVYQAYHPAIALSAVAQQSLVLPGFKATRMTWIKPSFLWMMYRSGWATKVNQERILALKIKRTGLEWALQHACLSRFEAAAHLNSTEWENSLQAAPVRIQWDPERDLHLQPLPHRAIQIGLSGEAVSRYVHEWVVEITDVTDLAHEIYALVEGGHLQEATARLPHEGVYPTPAIPHLLLEPAAS</sequence>
<dbReference type="Proteomes" id="UP000197277">
    <property type="component" value="Unassembled WGS sequence"/>
</dbReference>
<dbReference type="PANTHER" id="PTHR38567">
    <property type="entry name" value="DUF4291 DOMAIN-CONTAINING PROTEIN"/>
    <property type="match status" value="1"/>
</dbReference>
<name>A0A2D0AFN3_9BACT</name>
<organism evidence="1 2">
    <name type="scientific">Hymenobacter amundsenii</name>
    <dbReference type="NCBI Taxonomy" id="2006685"/>
    <lineage>
        <taxon>Bacteria</taxon>
        <taxon>Pseudomonadati</taxon>
        <taxon>Bacteroidota</taxon>
        <taxon>Cytophagia</taxon>
        <taxon>Cytophagales</taxon>
        <taxon>Hymenobacteraceae</taxon>
        <taxon>Hymenobacter</taxon>
    </lineage>
</organism>
<dbReference type="EMBL" id="NIRR01000014">
    <property type="protein sequence ID" value="OWP63212.1"/>
    <property type="molecule type" value="Genomic_DNA"/>
</dbReference>
<dbReference type="PANTHER" id="PTHR38567:SF1">
    <property type="entry name" value="DUF4291 DOMAIN-CONTAINING PROTEIN"/>
    <property type="match status" value="1"/>
</dbReference>
<evidence type="ECO:0000313" key="1">
    <source>
        <dbReference type="EMBL" id="OWP63212.1"/>
    </source>
</evidence>